<evidence type="ECO:0000259" key="7">
    <source>
        <dbReference type="SMART" id="SM01009"/>
    </source>
</evidence>
<dbReference type="InterPro" id="IPR010316">
    <property type="entry name" value="AlkA_N"/>
</dbReference>
<dbReference type="GeneID" id="64347174"/>
<dbReference type="Pfam" id="PF00730">
    <property type="entry name" value="HhH-GPD"/>
    <property type="match status" value="1"/>
</dbReference>
<feature type="compositionally biased region" description="Gly residues" evidence="5">
    <location>
        <begin position="318"/>
        <end position="329"/>
    </location>
</feature>
<dbReference type="GO" id="GO:0032993">
    <property type="term" value="C:protein-DNA complex"/>
    <property type="evidence" value="ECO:0007669"/>
    <property type="project" value="TreeGrafter"/>
</dbReference>
<dbReference type="PANTHER" id="PTHR43003:SF13">
    <property type="entry name" value="DNA-3-METHYLADENINE GLYCOSYLASE 2"/>
    <property type="match status" value="1"/>
</dbReference>
<evidence type="ECO:0000313" key="8">
    <source>
        <dbReference type="EMBL" id="TDL44809.1"/>
    </source>
</evidence>
<feature type="domain" description="HhH-GPD" evidence="6">
    <location>
        <begin position="137"/>
        <end position="298"/>
    </location>
</feature>
<dbReference type="Proteomes" id="UP000295163">
    <property type="component" value="Unassembled WGS sequence"/>
</dbReference>
<organism evidence="8 9">
    <name type="scientific">Kocuria rosea</name>
    <name type="common">Deinococcus erythromyxa</name>
    <name type="synonym">Micrococcus rubens</name>
    <dbReference type="NCBI Taxonomy" id="1275"/>
    <lineage>
        <taxon>Bacteria</taxon>
        <taxon>Bacillati</taxon>
        <taxon>Actinomycetota</taxon>
        <taxon>Actinomycetes</taxon>
        <taxon>Micrococcales</taxon>
        <taxon>Micrococcaceae</taxon>
        <taxon>Kocuria</taxon>
    </lineage>
</organism>
<reference evidence="8 9" key="1">
    <citation type="submission" date="2019-03" db="EMBL/GenBank/DDBJ databases">
        <title>Genome Sequencing and Assembly of Various Microbes Isolated from Partially Reclaimed Soil and Acid Mine Drainage (AMD) Site.</title>
        <authorList>
            <person name="Steinbock B."/>
            <person name="Bechtold R."/>
            <person name="Sevigny J.L."/>
            <person name="Thomas D."/>
            <person name="Cuthill L.R."/>
            <person name="Aveiro Johannsen E.J."/>
            <person name="Thomas K."/>
            <person name="Ghosh A."/>
        </authorList>
    </citation>
    <scope>NUCLEOTIDE SEQUENCE [LARGE SCALE GENOMIC DNA]</scope>
    <source>
        <strain evidence="8 9">S-A3</strain>
    </source>
</reference>
<dbReference type="GO" id="GO:0006285">
    <property type="term" value="P:base-excision repair, AP site formation"/>
    <property type="evidence" value="ECO:0007669"/>
    <property type="project" value="TreeGrafter"/>
</dbReference>
<name>A0A4R5YJZ5_KOCRO</name>
<sequence>MHDDGSAGAVDVLLPAPASPGFLRDFLASQAVPGCDDLAGGAHRRPVVVDGAVRTVTVDWTGLTPAGLPVRVGPGAAETLEPVLERVRRWLGEGTECPAADRALAADPVLAADVRAWPLIRLPGAPDGFETAVLTVLGQQVSLAAARTFAGRLVRHHGTPVTGGATAFPTARRIAGTDPARLQRDVGVTTRRAATVHALAVAVRDGLVLDAPPGRAGAPAGEDAAVLRERLLALPGIGPWTAGSISLRVLGDPDVFLPQDLVLRRALGAAGAAAAAATASAWSPWRSYAVMRLWARAAFPDSAAPPAGGDRAAPGGPGPAGGPGGSGAP</sequence>
<dbReference type="InterPro" id="IPR003265">
    <property type="entry name" value="HhH-GPD_domain"/>
</dbReference>
<evidence type="ECO:0000256" key="1">
    <source>
        <dbReference type="ARBA" id="ARBA00000086"/>
    </source>
</evidence>
<dbReference type="SMART" id="SM01009">
    <property type="entry name" value="AlkA_N"/>
    <property type="match status" value="1"/>
</dbReference>
<dbReference type="InterPro" id="IPR037046">
    <property type="entry name" value="AlkA_N_sf"/>
</dbReference>
<dbReference type="SMART" id="SM00478">
    <property type="entry name" value="ENDO3c"/>
    <property type="match status" value="1"/>
</dbReference>
<gene>
    <name evidence="8" type="ORF">E2R59_07085</name>
</gene>
<dbReference type="InterPro" id="IPR023170">
    <property type="entry name" value="HhH_base_excis_C"/>
</dbReference>
<proteinExistence type="predicted"/>
<dbReference type="InterPro" id="IPR011257">
    <property type="entry name" value="DNA_glycosylase"/>
</dbReference>
<dbReference type="Gene3D" id="1.10.1670.10">
    <property type="entry name" value="Helix-hairpin-Helix base-excision DNA repair enzymes (C-terminal)"/>
    <property type="match status" value="1"/>
</dbReference>
<dbReference type="InterPro" id="IPR051912">
    <property type="entry name" value="Alkylbase_DNA_Glycosylase/TA"/>
</dbReference>
<dbReference type="GO" id="GO:0032131">
    <property type="term" value="F:alkylated DNA binding"/>
    <property type="evidence" value="ECO:0007669"/>
    <property type="project" value="TreeGrafter"/>
</dbReference>
<dbReference type="Gene3D" id="1.10.340.30">
    <property type="entry name" value="Hypothetical protein, domain 2"/>
    <property type="match status" value="1"/>
</dbReference>
<feature type="domain" description="DNA-3-methyladenine glycosylase AlkA N-terminal" evidence="7">
    <location>
        <begin position="11"/>
        <end position="127"/>
    </location>
</feature>
<feature type="region of interest" description="Disordered" evidence="5">
    <location>
        <begin position="303"/>
        <end position="329"/>
    </location>
</feature>
<dbReference type="GO" id="GO:0008725">
    <property type="term" value="F:DNA-3-methyladenine glycosylase activity"/>
    <property type="evidence" value="ECO:0007669"/>
    <property type="project" value="TreeGrafter"/>
</dbReference>
<evidence type="ECO:0000256" key="2">
    <source>
        <dbReference type="ARBA" id="ARBA00012000"/>
    </source>
</evidence>
<dbReference type="PANTHER" id="PTHR43003">
    <property type="entry name" value="DNA-3-METHYLADENINE GLYCOSYLASE"/>
    <property type="match status" value="1"/>
</dbReference>
<comment type="catalytic activity">
    <reaction evidence="1">
        <text>Hydrolysis of alkylated DNA, releasing 3-methyladenine, 3-methylguanine, 7-methylguanine and 7-methyladenine.</text>
        <dbReference type="EC" id="3.2.2.21"/>
    </reaction>
</comment>
<evidence type="ECO:0000256" key="5">
    <source>
        <dbReference type="SAM" id="MobiDB-lite"/>
    </source>
</evidence>
<dbReference type="GO" id="GO:0006307">
    <property type="term" value="P:DNA alkylation repair"/>
    <property type="evidence" value="ECO:0007669"/>
    <property type="project" value="TreeGrafter"/>
</dbReference>
<evidence type="ECO:0000256" key="3">
    <source>
        <dbReference type="ARBA" id="ARBA00022763"/>
    </source>
</evidence>
<keyword evidence="3" id="KW-0227">DNA damage</keyword>
<dbReference type="GO" id="GO:0043916">
    <property type="term" value="F:DNA-7-methylguanine glycosylase activity"/>
    <property type="evidence" value="ECO:0007669"/>
    <property type="project" value="TreeGrafter"/>
</dbReference>
<comment type="caution">
    <text evidence="8">The sequence shown here is derived from an EMBL/GenBank/DDBJ whole genome shotgun (WGS) entry which is preliminary data.</text>
</comment>
<dbReference type="GO" id="GO:0005737">
    <property type="term" value="C:cytoplasm"/>
    <property type="evidence" value="ECO:0007669"/>
    <property type="project" value="TreeGrafter"/>
</dbReference>
<dbReference type="CDD" id="cd00056">
    <property type="entry name" value="ENDO3c"/>
    <property type="match status" value="1"/>
</dbReference>
<dbReference type="Pfam" id="PF06029">
    <property type="entry name" value="AlkA_N"/>
    <property type="match status" value="1"/>
</dbReference>
<accession>A0A4R5YJZ5</accession>
<dbReference type="SUPFAM" id="SSF48150">
    <property type="entry name" value="DNA-glycosylase"/>
    <property type="match status" value="1"/>
</dbReference>
<evidence type="ECO:0000313" key="9">
    <source>
        <dbReference type="Proteomes" id="UP000295163"/>
    </source>
</evidence>
<dbReference type="EMBL" id="SMZT01000002">
    <property type="protein sequence ID" value="TDL44809.1"/>
    <property type="molecule type" value="Genomic_DNA"/>
</dbReference>
<protein>
    <recommendedName>
        <fullName evidence="2">DNA-3-methyladenine glycosylase II</fullName>
        <ecNumber evidence="2">3.2.2.21</ecNumber>
    </recommendedName>
</protein>
<dbReference type="EC" id="3.2.2.21" evidence="2"/>
<dbReference type="Gene3D" id="3.30.310.20">
    <property type="entry name" value="DNA-3-methyladenine glycosylase AlkA, N-terminal domain"/>
    <property type="match status" value="1"/>
</dbReference>
<keyword evidence="4" id="KW-0234">DNA repair</keyword>
<feature type="compositionally biased region" description="Low complexity" evidence="5">
    <location>
        <begin position="303"/>
        <end position="314"/>
    </location>
</feature>
<dbReference type="AlphaFoldDB" id="A0A4R5YJZ5"/>
<dbReference type="SUPFAM" id="SSF55945">
    <property type="entry name" value="TATA-box binding protein-like"/>
    <property type="match status" value="1"/>
</dbReference>
<dbReference type="RefSeq" id="WP_133409880.1">
    <property type="nucleotide sequence ID" value="NZ_SMZT01000002.1"/>
</dbReference>
<evidence type="ECO:0000259" key="6">
    <source>
        <dbReference type="SMART" id="SM00478"/>
    </source>
</evidence>
<evidence type="ECO:0000256" key="4">
    <source>
        <dbReference type="ARBA" id="ARBA00023204"/>
    </source>
</evidence>